<dbReference type="EMBL" id="JAMQGR010000005">
    <property type="protein sequence ID" value="MCM2567189.1"/>
    <property type="molecule type" value="Genomic_DNA"/>
</dbReference>
<comment type="caution">
    <text evidence="3">The sequence shown here is derived from an EMBL/GenBank/DDBJ whole genome shotgun (WGS) entry which is preliminary data.</text>
</comment>
<protein>
    <submittedName>
        <fullName evidence="3">Sel1 repeat family protein</fullName>
    </submittedName>
</protein>
<evidence type="ECO:0000256" key="1">
    <source>
        <dbReference type="SAM" id="MobiDB-lite"/>
    </source>
</evidence>
<feature type="chain" id="PRO_5046195373" evidence="2">
    <location>
        <begin position="19"/>
        <end position="257"/>
    </location>
</feature>
<proteinExistence type="predicted"/>
<keyword evidence="2" id="KW-0732">Signal</keyword>
<evidence type="ECO:0000313" key="4">
    <source>
        <dbReference type="Proteomes" id="UP001202243"/>
    </source>
</evidence>
<name>A0ABT0WT14_9BURK</name>
<sequence>MKKIVFSVFLLFSCAVYADDLTDANKFLQSKAYPQALDLYKKLAQAGNAEAQFHLGEMYLYGEGVAVDAAQAGQWFGQASKAGNKNAEAALALMANRVARKGDIDYYVNSYAGEDVALSKVKCVTPVIPAFSQTKRQIRDVADSVDAWMACYNSFVSNLNASLPPGKAIPSDIESLMNEQEFEKAKLRMDAAYARVSAEGRELAKNILAQRDEWHSKTEAYLLAENKKIQTENEMSELNRSRTANTPQWVTSPLPSK</sequence>
<dbReference type="Proteomes" id="UP001202243">
    <property type="component" value="Unassembled WGS sequence"/>
</dbReference>
<keyword evidence="4" id="KW-1185">Reference proteome</keyword>
<dbReference type="RefSeq" id="WP_251350437.1">
    <property type="nucleotide sequence ID" value="NZ_JAMQGR010000005.1"/>
</dbReference>
<gene>
    <name evidence="3" type="ORF">NCG91_16395</name>
</gene>
<dbReference type="Gene3D" id="1.25.40.10">
    <property type="entry name" value="Tetratricopeptide repeat domain"/>
    <property type="match status" value="1"/>
</dbReference>
<feature type="signal peptide" evidence="2">
    <location>
        <begin position="1"/>
        <end position="18"/>
    </location>
</feature>
<evidence type="ECO:0000256" key="2">
    <source>
        <dbReference type="SAM" id="SignalP"/>
    </source>
</evidence>
<dbReference type="SMART" id="SM00671">
    <property type="entry name" value="SEL1"/>
    <property type="match status" value="1"/>
</dbReference>
<feature type="region of interest" description="Disordered" evidence="1">
    <location>
        <begin position="232"/>
        <end position="257"/>
    </location>
</feature>
<evidence type="ECO:0000313" key="3">
    <source>
        <dbReference type="EMBL" id="MCM2567189.1"/>
    </source>
</evidence>
<dbReference type="InterPro" id="IPR011990">
    <property type="entry name" value="TPR-like_helical_dom_sf"/>
</dbReference>
<dbReference type="InterPro" id="IPR006597">
    <property type="entry name" value="Sel1-like"/>
</dbReference>
<organism evidence="3 4">
    <name type="scientific">Janthinobacterium kumbetense</name>
    <dbReference type="NCBI Taxonomy" id="2950280"/>
    <lineage>
        <taxon>Bacteria</taxon>
        <taxon>Pseudomonadati</taxon>
        <taxon>Pseudomonadota</taxon>
        <taxon>Betaproteobacteria</taxon>
        <taxon>Burkholderiales</taxon>
        <taxon>Oxalobacteraceae</taxon>
        <taxon>Janthinobacterium</taxon>
    </lineage>
</organism>
<dbReference type="SUPFAM" id="SSF81901">
    <property type="entry name" value="HCP-like"/>
    <property type="match status" value="1"/>
</dbReference>
<accession>A0ABT0WT14</accession>
<reference evidence="3 4" key="1">
    <citation type="submission" date="2022-06" db="EMBL/GenBank/DDBJ databases">
        <title>Janthinobacterium kumbetensis sp. nov., isolated from spring water in Turkey.</title>
        <authorList>
            <person name="Inan Bektas K."/>
            <person name="Belduz A.A."/>
            <person name="Canakci S."/>
            <person name="Nalcaoglu A."/>
            <person name="Ceylan E."/>
            <person name="Kati H."/>
        </authorList>
    </citation>
    <scope>NUCLEOTIDE SEQUENCE [LARGE SCALE GENOMIC DNA]</scope>
    <source>
        <strain evidence="3 4">GK</strain>
    </source>
</reference>
<dbReference type="Pfam" id="PF08238">
    <property type="entry name" value="Sel1"/>
    <property type="match status" value="2"/>
</dbReference>